<evidence type="ECO:0000313" key="3">
    <source>
        <dbReference type="Proteomes" id="UP000256964"/>
    </source>
</evidence>
<proteinExistence type="predicted"/>
<dbReference type="EMBL" id="KZ857383">
    <property type="protein sequence ID" value="RDX55193.1"/>
    <property type="molecule type" value="Genomic_DNA"/>
</dbReference>
<dbReference type="InterPro" id="IPR000719">
    <property type="entry name" value="Prot_kinase_dom"/>
</dbReference>
<protein>
    <recommendedName>
        <fullName evidence="1">Protein kinase domain-containing protein</fullName>
    </recommendedName>
</protein>
<dbReference type="InterPro" id="IPR011009">
    <property type="entry name" value="Kinase-like_dom_sf"/>
</dbReference>
<dbReference type="SMART" id="SM00220">
    <property type="entry name" value="S_TKc"/>
    <property type="match status" value="1"/>
</dbReference>
<organism evidence="2 3">
    <name type="scientific">Lentinus brumalis</name>
    <dbReference type="NCBI Taxonomy" id="2498619"/>
    <lineage>
        <taxon>Eukaryota</taxon>
        <taxon>Fungi</taxon>
        <taxon>Dikarya</taxon>
        <taxon>Basidiomycota</taxon>
        <taxon>Agaricomycotina</taxon>
        <taxon>Agaricomycetes</taxon>
        <taxon>Polyporales</taxon>
        <taxon>Polyporaceae</taxon>
        <taxon>Lentinus</taxon>
    </lineage>
</organism>
<dbReference type="GO" id="GO:0004672">
    <property type="term" value="F:protein kinase activity"/>
    <property type="evidence" value="ECO:0007669"/>
    <property type="project" value="InterPro"/>
</dbReference>
<evidence type="ECO:0000313" key="2">
    <source>
        <dbReference type="EMBL" id="RDX55193.1"/>
    </source>
</evidence>
<dbReference type="GO" id="GO:0005524">
    <property type="term" value="F:ATP binding"/>
    <property type="evidence" value="ECO:0007669"/>
    <property type="project" value="InterPro"/>
</dbReference>
<dbReference type="STRING" id="139420.A0A371DRL8"/>
<gene>
    <name evidence="2" type="ORF">OH76DRAFT_874904</name>
</gene>
<evidence type="ECO:0000259" key="1">
    <source>
        <dbReference type="SMART" id="SM00220"/>
    </source>
</evidence>
<dbReference type="OrthoDB" id="2722301at2759"/>
<dbReference type="Gene3D" id="1.10.510.10">
    <property type="entry name" value="Transferase(Phosphotransferase) domain 1"/>
    <property type="match status" value="1"/>
</dbReference>
<keyword evidence="3" id="KW-1185">Reference proteome</keyword>
<reference evidence="2 3" key="1">
    <citation type="journal article" date="2018" name="Biotechnol. Biofuels">
        <title>Integrative visual omics of the white-rot fungus Polyporus brumalis exposes the biotechnological potential of its oxidative enzymes for delignifying raw plant biomass.</title>
        <authorList>
            <person name="Miyauchi S."/>
            <person name="Rancon A."/>
            <person name="Drula E."/>
            <person name="Hage H."/>
            <person name="Chaduli D."/>
            <person name="Favel A."/>
            <person name="Grisel S."/>
            <person name="Henrissat B."/>
            <person name="Herpoel-Gimbert I."/>
            <person name="Ruiz-Duenas F.J."/>
            <person name="Chevret D."/>
            <person name="Hainaut M."/>
            <person name="Lin J."/>
            <person name="Wang M."/>
            <person name="Pangilinan J."/>
            <person name="Lipzen A."/>
            <person name="Lesage-Meessen L."/>
            <person name="Navarro D."/>
            <person name="Riley R."/>
            <person name="Grigoriev I.V."/>
            <person name="Zhou S."/>
            <person name="Raouche S."/>
            <person name="Rosso M.N."/>
        </authorList>
    </citation>
    <scope>NUCLEOTIDE SEQUENCE [LARGE SCALE GENOMIC DNA]</scope>
    <source>
        <strain evidence="2 3">BRFM 1820</strain>
    </source>
</reference>
<dbReference type="Proteomes" id="UP000256964">
    <property type="component" value="Unassembled WGS sequence"/>
</dbReference>
<name>A0A371DRL8_9APHY</name>
<dbReference type="AlphaFoldDB" id="A0A371DRL8"/>
<sequence>MPCDKVLDFMDPDELNDFWHAISAWLAHRDVQLYDLRLPESHSPDEWLSEVWYTPLVSTAAPLPFARCLQRDTALSSAIDTYPHLACGQDCLGRDVMLKLVDTNSHQYSIFETLLRQLDCFSDPRTFPCVLPPLAIFDTPHNYAVVSMPMWASPVHIEDMRTVREVLRFMECLIRGLKFLHANRIAHRDIWEDNIVVNCYRLDHCLEHLREDLRQHRESGDVYYALMDYDQSIQHPANASLKYFRRPALEAMCGSPLYRPDDVCLGEPDYNPFAFDVAMLGNLFRAHCVEAVPAVPALAALFDAMTTRVQSQRFTAEEAWRFYTAETANLPHAVLDTTVQVCVNWSAINNPDVYWSIISPELQASWTHFRAPPRSMWSYILNWFIGFPRCCQFIVITRRALGI</sequence>
<feature type="domain" description="Protein kinase" evidence="1">
    <location>
        <begin position="79"/>
        <end position="323"/>
    </location>
</feature>
<dbReference type="SUPFAM" id="SSF56112">
    <property type="entry name" value="Protein kinase-like (PK-like)"/>
    <property type="match status" value="1"/>
</dbReference>
<accession>A0A371DRL8</accession>